<feature type="compositionally biased region" description="Pro residues" evidence="4">
    <location>
        <begin position="367"/>
        <end position="380"/>
    </location>
</feature>
<dbReference type="AlphaFoldDB" id="A0A0G0Z1P7"/>
<comment type="caution">
    <text evidence="5">The sequence shown here is derived from an EMBL/GenBank/DDBJ whole genome shotgun (WGS) entry which is preliminary data.</text>
</comment>
<dbReference type="PANTHER" id="PTHR44196:SF1">
    <property type="entry name" value="DEHYDROGENASE_REDUCTASE SDR FAMILY MEMBER 7B"/>
    <property type="match status" value="1"/>
</dbReference>
<organism evidence="5 6">
    <name type="scientific">Candidatus Collierbacteria bacterium GW2011_GWA2_42_17</name>
    <dbReference type="NCBI Taxonomy" id="1618378"/>
    <lineage>
        <taxon>Bacteria</taxon>
        <taxon>Candidatus Collieribacteriota</taxon>
    </lineage>
</organism>
<sequence>MPKVILISGGSDGLGKAIAKKLAPNNQVVILSHNREKLEAVGREINCDFVEAELTDYSSLESAVKQVIAKHQTIDVLINNAGIWMEGMLDDNEPNKIKELIDVNTTGTIFLTKAVLPGMRTRKSGQIINIISQDGLCAKKDRSVYHASKWAITGFTKCLQEDLVDENIKVTGVYPGLLKTNLFEKSGVKRDLTDALDPAEVALFIETVINLSTSTHIPEFSIKNKQITPTNMDNTTTPTIDLNIDPNMIAAQDDSPQAAPAGDTPVTAPTTPVQNPSVIDITPGSTDTFPSTPVSTHIDTAPIAEPKTMDITPPPAAPLQTPPIAAPVTSPDSIAHLADVTPEPSPEPAPLATPSPSVMPSLEETPPQTPPSAPFSPNPTPVESSPVEPTSPLATQSSPLAEDPDLVKLIK</sequence>
<dbReference type="Gene3D" id="3.40.50.720">
    <property type="entry name" value="NAD(P)-binding Rossmann-like Domain"/>
    <property type="match status" value="1"/>
</dbReference>
<evidence type="ECO:0000313" key="5">
    <source>
        <dbReference type="EMBL" id="KKS42700.1"/>
    </source>
</evidence>
<dbReference type="GO" id="GO:0016020">
    <property type="term" value="C:membrane"/>
    <property type="evidence" value="ECO:0007669"/>
    <property type="project" value="TreeGrafter"/>
</dbReference>
<feature type="region of interest" description="Disordered" evidence="4">
    <location>
        <begin position="252"/>
        <end position="411"/>
    </location>
</feature>
<feature type="compositionally biased region" description="Pro residues" evidence="4">
    <location>
        <begin position="312"/>
        <end position="325"/>
    </location>
</feature>
<feature type="compositionally biased region" description="Low complexity" evidence="4">
    <location>
        <begin position="381"/>
        <end position="392"/>
    </location>
</feature>
<dbReference type="GO" id="GO:0016491">
    <property type="term" value="F:oxidoreductase activity"/>
    <property type="evidence" value="ECO:0007669"/>
    <property type="project" value="UniProtKB-KW"/>
</dbReference>
<evidence type="ECO:0000256" key="2">
    <source>
        <dbReference type="ARBA" id="ARBA00023002"/>
    </source>
</evidence>
<evidence type="ECO:0000256" key="3">
    <source>
        <dbReference type="RuleBase" id="RU000363"/>
    </source>
</evidence>
<dbReference type="InterPro" id="IPR002347">
    <property type="entry name" value="SDR_fam"/>
</dbReference>
<comment type="similarity">
    <text evidence="1 3">Belongs to the short-chain dehydrogenases/reductases (SDR) family.</text>
</comment>
<name>A0A0G0Z1P7_9BACT</name>
<feature type="compositionally biased region" description="Low complexity" evidence="4">
    <location>
        <begin position="252"/>
        <end position="261"/>
    </location>
</feature>
<dbReference type="PRINTS" id="PR00080">
    <property type="entry name" value="SDRFAMILY"/>
</dbReference>
<dbReference type="CDD" id="cd05233">
    <property type="entry name" value="SDR_c"/>
    <property type="match status" value="1"/>
</dbReference>
<feature type="compositionally biased region" description="Pro residues" evidence="4">
    <location>
        <begin position="343"/>
        <end position="353"/>
    </location>
</feature>
<dbReference type="PRINTS" id="PR00081">
    <property type="entry name" value="GDHRDH"/>
</dbReference>
<dbReference type="InterPro" id="IPR036291">
    <property type="entry name" value="NAD(P)-bd_dom_sf"/>
</dbReference>
<evidence type="ECO:0000313" key="6">
    <source>
        <dbReference type="Proteomes" id="UP000033854"/>
    </source>
</evidence>
<gene>
    <name evidence="5" type="ORF">UV06_C0007G0030</name>
</gene>
<feature type="compositionally biased region" description="Polar residues" evidence="4">
    <location>
        <begin position="267"/>
        <end position="298"/>
    </location>
</feature>
<evidence type="ECO:0000256" key="4">
    <source>
        <dbReference type="SAM" id="MobiDB-lite"/>
    </source>
</evidence>
<dbReference type="Proteomes" id="UP000033854">
    <property type="component" value="Unassembled WGS sequence"/>
</dbReference>
<protein>
    <submittedName>
        <fullName evidence="5">KR domain protein</fullName>
    </submittedName>
</protein>
<dbReference type="PANTHER" id="PTHR44196">
    <property type="entry name" value="DEHYDROGENASE/REDUCTASE SDR FAMILY MEMBER 7B"/>
    <property type="match status" value="1"/>
</dbReference>
<dbReference type="SUPFAM" id="SSF51735">
    <property type="entry name" value="NAD(P)-binding Rossmann-fold domains"/>
    <property type="match status" value="1"/>
</dbReference>
<keyword evidence="2" id="KW-0560">Oxidoreductase</keyword>
<reference evidence="5 6" key="1">
    <citation type="journal article" date="2015" name="Nature">
        <title>rRNA introns, odd ribosomes, and small enigmatic genomes across a large radiation of phyla.</title>
        <authorList>
            <person name="Brown C.T."/>
            <person name="Hug L.A."/>
            <person name="Thomas B.C."/>
            <person name="Sharon I."/>
            <person name="Castelle C.J."/>
            <person name="Singh A."/>
            <person name="Wilkins M.J."/>
            <person name="Williams K.H."/>
            <person name="Banfield J.F."/>
        </authorList>
    </citation>
    <scope>NUCLEOTIDE SEQUENCE [LARGE SCALE GENOMIC DNA]</scope>
</reference>
<evidence type="ECO:0000256" key="1">
    <source>
        <dbReference type="ARBA" id="ARBA00006484"/>
    </source>
</evidence>
<dbReference type="Pfam" id="PF00106">
    <property type="entry name" value="adh_short"/>
    <property type="match status" value="1"/>
</dbReference>
<proteinExistence type="inferred from homology"/>
<dbReference type="EMBL" id="LCDA01000007">
    <property type="protein sequence ID" value="KKS42700.1"/>
    <property type="molecule type" value="Genomic_DNA"/>
</dbReference>
<accession>A0A0G0Z1P7</accession>